<evidence type="ECO:0000256" key="5">
    <source>
        <dbReference type="ARBA" id="ARBA00022989"/>
    </source>
</evidence>
<dbReference type="Gene3D" id="1.10.3720.10">
    <property type="entry name" value="MetI-like"/>
    <property type="match status" value="1"/>
</dbReference>
<dbReference type="GO" id="GO:0055085">
    <property type="term" value="P:transmembrane transport"/>
    <property type="evidence" value="ECO:0007669"/>
    <property type="project" value="InterPro"/>
</dbReference>
<keyword evidence="4 7" id="KW-0812">Transmembrane</keyword>
<evidence type="ECO:0000256" key="2">
    <source>
        <dbReference type="ARBA" id="ARBA00022448"/>
    </source>
</evidence>
<protein>
    <submittedName>
        <fullName evidence="9">Carbohydrate ABC transporter permease</fullName>
    </submittedName>
</protein>
<feature type="transmembrane region" description="Helical" evidence="7">
    <location>
        <begin position="240"/>
        <end position="261"/>
    </location>
</feature>
<evidence type="ECO:0000256" key="4">
    <source>
        <dbReference type="ARBA" id="ARBA00022692"/>
    </source>
</evidence>
<dbReference type="PANTHER" id="PTHR43744">
    <property type="entry name" value="ABC TRANSPORTER PERMEASE PROTEIN MG189-RELATED-RELATED"/>
    <property type="match status" value="1"/>
</dbReference>
<proteinExistence type="inferred from homology"/>
<feature type="transmembrane region" description="Helical" evidence="7">
    <location>
        <begin position="106"/>
        <end position="128"/>
    </location>
</feature>
<dbReference type="EMBL" id="SMRT01000010">
    <property type="protein sequence ID" value="TDF95477.1"/>
    <property type="molecule type" value="Genomic_DNA"/>
</dbReference>
<comment type="caution">
    <text evidence="9">The sequence shown here is derived from an EMBL/GenBank/DDBJ whole genome shotgun (WGS) entry which is preliminary data.</text>
</comment>
<gene>
    <name evidence="9" type="ORF">E1757_20435</name>
</gene>
<feature type="domain" description="ABC transmembrane type-1" evidence="8">
    <location>
        <begin position="71"/>
        <end position="261"/>
    </location>
</feature>
<dbReference type="Proteomes" id="UP000295636">
    <property type="component" value="Unassembled WGS sequence"/>
</dbReference>
<keyword evidence="3" id="KW-1003">Cell membrane</keyword>
<name>A0A4R5KLM6_9BACL</name>
<keyword evidence="5 7" id="KW-1133">Transmembrane helix</keyword>
<dbReference type="InterPro" id="IPR000515">
    <property type="entry name" value="MetI-like"/>
</dbReference>
<evidence type="ECO:0000256" key="7">
    <source>
        <dbReference type="RuleBase" id="RU363032"/>
    </source>
</evidence>
<evidence type="ECO:0000313" key="9">
    <source>
        <dbReference type="EMBL" id="TDF95477.1"/>
    </source>
</evidence>
<comment type="similarity">
    <text evidence="7">Belongs to the binding-protein-dependent transport system permease family.</text>
</comment>
<evidence type="ECO:0000259" key="8">
    <source>
        <dbReference type="PROSITE" id="PS50928"/>
    </source>
</evidence>
<dbReference type="RefSeq" id="WP_133231531.1">
    <property type="nucleotide sequence ID" value="NZ_SMRT01000010.1"/>
</dbReference>
<dbReference type="PANTHER" id="PTHR43744:SF8">
    <property type="entry name" value="SN-GLYCEROL-3-PHOSPHATE TRANSPORT SYSTEM PERMEASE PROTEIN UGPE"/>
    <property type="match status" value="1"/>
</dbReference>
<keyword evidence="2 7" id="KW-0813">Transport</keyword>
<dbReference type="GO" id="GO:0005886">
    <property type="term" value="C:plasma membrane"/>
    <property type="evidence" value="ECO:0007669"/>
    <property type="project" value="UniProtKB-SubCell"/>
</dbReference>
<keyword evidence="10" id="KW-1185">Reference proteome</keyword>
<evidence type="ECO:0000256" key="1">
    <source>
        <dbReference type="ARBA" id="ARBA00004651"/>
    </source>
</evidence>
<organism evidence="9 10">
    <name type="scientific">Paenibacillus piri</name>
    <dbReference type="NCBI Taxonomy" id="2547395"/>
    <lineage>
        <taxon>Bacteria</taxon>
        <taxon>Bacillati</taxon>
        <taxon>Bacillota</taxon>
        <taxon>Bacilli</taxon>
        <taxon>Bacillales</taxon>
        <taxon>Paenibacillaceae</taxon>
        <taxon>Paenibacillus</taxon>
    </lineage>
</organism>
<dbReference type="AlphaFoldDB" id="A0A4R5KLM6"/>
<feature type="transmembrane region" description="Helical" evidence="7">
    <location>
        <begin position="12"/>
        <end position="32"/>
    </location>
</feature>
<evidence type="ECO:0000256" key="3">
    <source>
        <dbReference type="ARBA" id="ARBA00022475"/>
    </source>
</evidence>
<dbReference type="SUPFAM" id="SSF161098">
    <property type="entry name" value="MetI-like"/>
    <property type="match status" value="1"/>
</dbReference>
<dbReference type="InterPro" id="IPR035906">
    <property type="entry name" value="MetI-like_sf"/>
</dbReference>
<comment type="subcellular location">
    <subcellularLocation>
        <location evidence="1 7">Cell membrane</location>
        <topology evidence="1 7">Multi-pass membrane protein</topology>
    </subcellularLocation>
</comment>
<reference evidence="9 10" key="1">
    <citation type="submission" date="2019-03" db="EMBL/GenBank/DDBJ databases">
        <title>This is whole genome sequence of Paenibacillus sp MS74 strain.</title>
        <authorList>
            <person name="Trinh H.N."/>
        </authorList>
    </citation>
    <scope>NUCLEOTIDE SEQUENCE [LARGE SCALE GENOMIC DNA]</scope>
    <source>
        <strain evidence="9 10">MS74</strain>
    </source>
</reference>
<dbReference type="CDD" id="cd06261">
    <property type="entry name" value="TM_PBP2"/>
    <property type="match status" value="1"/>
</dbReference>
<feature type="transmembrane region" description="Helical" evidence="7">
    <location>
        <begin position="140"/>
        <end position="160"/>
    </location>
</feature>
<evidence type="ECO:0000313" key="10">
    <source>
        <dbReference type="Proteomes" id="UP000295636"/>
    </source>
</evidence>
<dbReference type="OrthoDB" id="9771544at2"/>
<keyword evidence="6 7" id="KW-0472">Membrane</keyword>
<feature type="transmembrane region" description="Helical" evidence="7">
    <location>
        <begin position="75"/>
        <end position="99"/>
    </location>
</feature>
<evidence type="ECO:0000256" key="6">
    <source>
        <dbReference type="ARBA" id="ARBA00023136"/>
    </source>
</evidence>
<sequence length="275" mass="31272">MKIEGRLSSVIWKWLFIVVVIIWIMPIIFALGTSFRTLQDVYNNVLAIFPTSLTFENYSQLYEQLPLFKIIMNNFTIATTVTILKLVTSFLAAYAFVYFSFNTKKPLYFILITTIFIPFTVTMVPNYLMLSKVGLTDNTLGVILPQIADAAGIFLLTQVMRSIPYSLIESAKLDEISNYRIMKDIVLPLIQPQMTSVGIWFFVNSWNEFVWPSLILKSKETYTLPLALQMYISSEGGTNFAVAMAVSVITMSIPLLLYLIFQKYIIGTFTSSGIK</sequence>
<dbReference type="Pfam" id="PF00528">
    <property type="entry name" value="BPD_transp_1"/>
    <property type="match status" value="1"/>
</dbReference>
<accession>A0A4R5KLM6</accession>
<dbReference type="PROSITE" id="PS50928">
    <property type="entry name" value="ABC_TM1"/>
    <property type="match status" value="1"/>
</dbReference>
<feature type="transmembrane region" description="Helical" evidence="7">
    <location>
        <begin position="181"/>
        <end position="203"/>
    </location>
</feature>